<evidence type="ECO:0000259" key="3">
    <source>
        <dbReference type="Pfam" id="PF22725"/>
    </source>
</evidence>
<dbReference type="InterPro" id="IPR050463">
    <property type="entry name" value="Gfo/Idh/MocA_oxidrdct_glycsds"/>
</dbReference>
<dbReference type="SUPFAM" id="SSF51735">
    <property type="entry name" value="NAD(P)-binding Rossmann-fold domains"/>
    <property type="match status" value="1"/>
</dbReference>
<reference evidence="4 5" key="1">
    <citation type="submission" date="2016-10" db="EMBL/GenBank/DDBJ databases">
        <authorList>
            <person name="de Groot N.N."/>
        </authorList>
    </citation>
    <scope>NUCLEOTIDE SEQUENCE [LARGE SCALE GENOMIC DNA]</scope>
    <source>
        <strain evidence="4 5">IPL20</strain>
    </source>
</reference>
<dbReference type="SUPFAM" id="SSF55347">
    <property type="entry name" value="Glyceraldehyde-3-phosphate dehydrogenase-like, C-terminal domain"/>
    <property type="match status" value="1"/>
</dbReference>
<gene>
    <name evidence="4" type="ORF">SAMN05216456_2163</name>
</gene>
<feature type="domain" description="Gfo/Idh/MocA-like oxidoreductase N-terminal" evidence="2">
    <location>
        <begin position="8"/>
        <end position="124"/>
    </location>
</feature>
<evidence type="ECO:0000313" key="4">
    <source>
        <dbReference type="EMBL" id="SFV35499.1"/>
    </source>
</evidence>
<protein>
    <submittedName>
        <fullName evidence="4">Predicted dehydrogenase</fullName>
    </submittedName>
</protein>
<dbReference type="Pfam" id="PF22725">
    <property type="entry name" value="GFO_IDH_MocA_C3"/>
    <property type="match status" value="1"/>
</dbReference>
<evidence type="ECO:0000259" key="2">
    <source>
        <dbReference type="Pfam" id="PF01408"/>
    </source>
</evidence>
<dbReference type="PANTHER" id="PTHR43818">
    <property type="entry name" value="BCDNA.GH03377"/>
    <property type="match status" value="1"/>
</dbReference>
<dbReference type="Proteomes" id="UP000199074">
    <property type="component" value="Unassembled WGS sequence"/>
</dbReference>
<dbReference type="InterPro" id="IPR000683">
    <property type="entry name" value="Gfo/Idh/MocA-like_OxRdtase_N"/>
</dbReference>
<proteinExistence type="predicted"/>
<dbReference type="PANTHER" id="PTHR43818:SF11">
    <property type="entry name" value="BCDNA.GH03377"/>
    <property type="match status" value="1"/>
</dbReference>
<dbReference type="InterPro" id="IPR036291">
    <property type="entry name" value="NAD(P)-bd_dom_sf"/>
</dbReference>
<feature type="domain" description="GFO/IDH/MocA-like oxidoreductase" evidence="3">
    <location>
        <begin position="134"/>
        <end position="260"/>
    </location>
</feature>
<dbReference type="Gene3D" id="3.40.50.720">
    <property type="entry name" value="NAD(P)-binding Rossmann-like Domain"/>
    <property type="match status" value="1"/>
</dbReference>
<dbReference type="EMBL" id="FPCK01000002">
    <property type="protein sequence ID" value="SFV35499.1"/>
    <property type="molecule type" value="Genomic_DNA"/>
</dbReference>
<dbReference type="GO" id="GO:0016491">
    <property type="term" value="F:oxidoreductase activity"/>
    <property type="evidence" value="ECO:0007669"/>
    <property type="project" value="UniProtKB-KW"/>
</dbReference>
<evidence type="ECO:0000256" key="1">
    <source>
        <dbReference type="ARBA" id="ARBA00023002"/>
    </source>
</evidence>
<name>A0A1I7NLJ4_9HYPH</name>
<dbReference type="Gene3D" id="3.30.360.10">
    <property type="entry name" value="Dihydrodipicolinate Reductase, domain 2"/>
    <property type="match status" value="1"/>
</dbReference>
<evidence type="ECO:0000313" key="5">
    <source>
        <dbReference type="Proteomes" id="UP000199074"/>
    </source>
</evidence>
<organism evidence="4 5">
    <name type="scientific">Devosia crocina</name>
    <dbReference type="NCBI Taxonomy" id="429728"/>
    <lineage>
        <taxon>Bacteria</taxon>
        <taxon>Pseudomonadati</taxon>
        <taxon>Pseudomonadota</taxon>
        <taxon>Alphaproteobacteria</taxon>
        <taxon>Hyphomicrobiales</taxon>
        <taxon>Devosiaceae</taxon>
        <taxon>Devosia</taxon>
    </lineage>
</organism>
<keyword evidence="5" id="KW-1185">Reference proteome</keyword>
<dbReference type="InterPro" id="IPR055170">
    <property type="entry name" value="GFO_IDH_MocA-like_dom"/>
</dbReference>
<keyword evidence="1" id="KW-0560">Oxidoreductase</keyword>
<dbReference type="STRING" id="429728.SAMN05216456_2163"/>
<dbReference type="GO" id="GO:0000166">
    <property type="term" value="F:nucleotide binding"/>
    <property type="evidence" value="ECO:0007669"/>
    <property type="project" value="InterPro"/>
</dbReference>
<dbReference type="RefSeq" id="WP_092424403.1">
    <property type="nucleotide sequence ID" value="NZ_FPCK01000002.1"/>
</dbReference>
<accession>A0A1I7NLJ4</accession>
<dbReference type="AlphaFoldDB" id="A0A1I7NLJ4"/>
<sequence length="331" mass="35229">MTATKRPRIGFLGTGRIGIRRMQSLLQSGLIKAAALSDPSAEMVDAARALAPEAAVLPDLDALLASDLDGIVIATPSALHAEQSIAALEAGLAVFCQKPLGRTAEEVGAVVAASQKADRLLGVDLSYRHTAGMVKIRELLGQGTLGEVFGVDLVFHNAYGPDKPWFFDKRLSGGGCVMDLGVHMVDLALWALGYPEVVETTGHLFSKGRPIDRDSETVEDYATATMTLASGTVVRLTCSWHLHAGRDAVIEADFYGTAGGASLRNVDGSFFDFRAVHHTGTSSQVLAEPEADWPGGAALDWARKLAQGQRFDPAAHDFTTVSTVLDRIYAR</sequence>
<dbReference type="Pfam" id="PF01408">
    <property type="entry name" value="GFO_IDH_MocA"/>
    <property type="match status" value="1"/>
</dbReference>
<dbReference type="OrthoDB" id="9792935at2"/>